<evidence type="ECO:0000313" key="15">
    <source>
        <dbReference type="Proteomes" id="UP000051863"/>
    </source>
</evidence>
<keyword evidence="15" id="KW-1185">Reference proteome</keyword>
<keyword evidence="3 10" id="KW-0813">Transport</keyword>
<dbReference type="InterPro" id="IPR043129">
    <property type="entry name" value="ATPase_NBD"/>
</dbReference>
<keyword evidence="6 11" id="KW-0812">Transmembrane</keyword>
<dbReference type="Pfam" id="PF05134">
    <property type="entry name" value="T2SSL"/>
    <property type="match status" value="1"/>
</dbReference>
<evidence type="ECO:0000256" key="7">
    <source>
        <dbReference type="ARBA" id="ARBA00022927"/>
    </source>
</evidence>
<evidence type="ECO:0000256" key="2">
    <source>
        <dbReference type="ARBA" id="ARBA00005318"/>
    </source>
</evidence>
<dbReference type="InterPro" id="IPR007812">
    <property type="entry name" value="T2SS_protein-GspL"/>
</dbReference>
<dbReference type="NCBIfam" id="TIGR01709">
    <property type="entry name" value="typeII_sec_gspL"/>
    <property type="match status" value="1"/>
</dbReference>
<dbReference type="InterPro" id="IPR025691">
    <property type="entry name" value="GspL_pp_dom"/>
</dbReference>
<comment type="function">
    <text evidence="10">Inner membrane component of the type II secretion system required for the energy-dependent secretion of extracellular factors such as proteases and toxins from the periplasm.</text>
</comment>
<dbReference type="AlphaFoldDB" id="A0A0R0CPK3"/>
<proteinExistence type="inferred from homology"/>
<evidence type="ECO:0000259" key="13">
    <source>
        <dbReference type="Pfam" id="PF12693"/>
    </source>
</evidence>
<dbReference type="GO" id="GO:0009276">
    <property type="term" value="C:Gram-negative-bacterium-type cell wall"/>
    <property type="evidence" value="ECO:0007669"/>
    <property type="project" value="InterPro"/>
</dbReference>
<comment type="caution">
    <text evidence="14">The sequence shown here is derived from an EMBL/GenBank/DDBJ whole genome shotgun (WGS) entry which is preliminary data.</text>
</comment>
<evidence type="ECO:0000256" key="6">
    <source>
        <dbReference type="ARBA" id="ARBA00022692"/>
    </source>
</evidence>
<dbReference type="GO" id="GO:0015627">
    <property type="term" value="C:type II protein secretion system complex"/>
    <property type="evidence" value="ECO:0007669"/>
    <property type="project" value="InterPro"/>
</dbReference>
<dbReference type="SUPFAM" id="SSF53067">
    <property type="entry name" value="Actin-like ATPase domain"/>
    <property type="match status" value="1"/>
</dbReference>
<feature type="transmembrane region" description="Helical" evidence="11">
    <location>
        <begin position="237"/>
        <end position="258"/>
    </location>
</feature>
<evidence type="ECO:0000259" key="12">
    <source>
        <dbReference type="Pfam" id="PF05134"/>
    </source>
</evidence>
<dbReference type="Proteomes" id="UP000051863">
    <property type="component" value="Unassembled WGS sequence"/>
</dbReference>
<sequence length="379" mass="41050">MPCLFLTAWCNAHLDDDLRVTWSDGEQTARLPLLDALARLKGRAIALIVPVEHVASCAVNLPAGNAHWQRKALPYAVEPLLAEDVEDLHLALGETLSDGRQRVVAINRSLLEGWLQYLRGKGAQVSAIHVDADLLPNEVTTLCWGNNRCLLAGTDELRLALAPAQLPALLQRLPGPCRVLHASDVTPQLAPAADVSLQALDVALPAWMVARTAHALDLAQGSFAPASRLQLRNWKPVAWALAAVLVAQLAFDGLHIWLLQQQTAGYRQVNESIYKGLFPQERRIVNLKAQFDQHLQQGASTTRLDALLASVAEAMPAESGLQVQQLRFDAGSGELTLQLQGGDAAAFESLQQRLRAKPIALKASLLDDGGMQLNLGQAQ</sequence>
<evidence type="ECO:0000256" key="9">
    <source>
        <dbReference type="ARBA" id="ARBA00023136"/>
    </source>
</evidence>
<feature type="domain" description="GspL periplasmic" evidence="13">
    <location>
        <begin position="230"/>
        <end position="357"/>
    </location>
</feature>
<dbReference type="InterPro" id="IPR024230">
    <property type="entry name" value="GspL_cyto_dom"/>
</dbReference>
<organism evidence="14 15">
    <name type="scientific">Stenotrophomonas terrae</name>
    <dbReference type="NCBI Taxonomy" id="405446"/>
    <lineage>
        <taxon>Bacteria</taxon>
        <taxon>Pseudomonadati</taxon>
        <taxon>Pseudomonadota</taxon>
        <taxon>Gammaproteobacteria</taxon>
        <taxon>Lysobacterales</taxon>
        <taxon>Lysobacteraceae</taxon>
        <taxon>Stenotrophomonas</taxon>
    </lineage>
</organism>
<evidence type="ECO:0000256" key="4">
    <source>
        <dbReference type="ARBA" id="ARBA00022475"/>
    </source>
</evidence>
<accession>A0A0R0CPK3</accession>
<dbReference type="Gene3D" id="3.30.1360.100">
    <property type="entry name" value="General secretion pathway protein M, EpsM"/>
    <property type="match status" value="1"/>
</dbReference>
<dbReference type="Gene3D" id="3.30.420.380">
    <property type="match status" value="1"/>
</dbReference>
<keyword evidence="8 11" id="KW-1133">Transmembrane helix</keyword>
<keyword evidence="5" id="KW-0997">Cell inner membrane</keyword>
<comment type="similarity">
    <text evidence="2 10">Belongs to the GSP L family.</text>
</comment>
<protein>
    <recommendedName>
        <fullName evidence="10">Type II secretion system protein L</fullName>
        <shortName evidence="10">T2SS protein L</shortName>
    </recommendedName>
</protein>
<evidence type="ECO:0000256" key="5">
    <source>
        <dbReference type="ARBA" id="ARBA00022519"/>
    </source>
</evidence>
<dbReference type="GO" id="GO:0005886">
    <property type="term" value="C:plasma membrane"/>
    <property type="evidence" value="ECO:0007669"/>
    <property type="project" value="UniProtKB-SubCell"/>
</dbReference>
<dbReference type="PATRIC" id="fig|405446.3.peg.3847"/>
<dbReference type="GO" id="GO:0015628">
    <property type="term" value="P:protein secretion by the type II secretion system"/>
    <property type="evidence" value="ECO:0007669"/>
    <property type="project" value="InterPro"/>
</dbReference>
<gene>
    <name evidence="14" type="ORF">ABB27_03515</name>
</gene>
<dbReference type="CDD" id="cd24017">
    <property type="entry name" value="ASKHA_T2SSL_N"/>
    <property type="match status" value="1"/>
</dbReference>
<reference evidence="14 15" key="1">
    <citation type="submission" date="2015-05" db="EMBL/GenBank/DDBJ databases">
        <title>Genome sequencing and analysis of members of genus Stenotrophomonas.</title>
        <authorList>
            <person name="Patil P.P."/>
            <person name="Midha S."/>
            <person name="Patil P.B."/>
        </authorList>
    </citation>
    <scope>NUCLEOTIDE SEQUENCE [LARGE SCALE GENOMIC DNA]</scope>
    <source>
        <strain evidence="14 15">DSM 18941</strain>
    </source>
</reference>
<keyword evidence="4" id="KW-1003">Cell membrane</keyword>
<dbReference type="PIRSF" id="PIRSF015761">
    <property type="entry name" value="Protein_L"/>
    <property type="match status" value="1"/>
</dbReference>
<evidence type="ECO:0000256" key="11">
    <source>
        <dbReference type="SAM" id="Phobius"/>
    </source>
</evidence>
<evidence type="ECO:0000256" key="1">
    <source>
        <dbReference type="ARBA" id="ARBA00004377"/>
    </source>
</evidence>
<name>A0A0R0CPK3_9GAMM</name>
<keyword evidence="9 11" id="KW-0472">Membrane</keyword>
<evidence type="ECO:0000256" key="8">
    <source>
        <dbReference type="ARBA" id="ARBA00022989"/>
    </source>
</evidence>
<dbReference type="Pfam" id="PF12693">
    <property type="entry name" value="GspL_C"/>
    <property type="match status" value="1"/>
</dbReference>
<comment type="subcellular location">
    <subcellularLocation>
        <location evidence="1">Cell inner membrane</location>
        <topology evidence="1">Single-pass membrane protein</topology>
    </subcellularLocation>
</comment>
<dbReference type="EMBL" id="LDJJ01000009">
    <property type="protein sequence ID" value="KRG71408.1"/>
    <property type="molecule type" value="Genomic_DNA"/>
</dbReference>
<feature type="domain" description="GspL cytoplasmic actin-ATPase-like" evidence="12">
    <location>
        <begin position="21"/>
        <end position="225"/>
    </location>
</feature>
<keyword evidence="7 10" id="KW-0653">Protein transport</keyword>
<evidence type="ECO:0000313" key="14">
    <source>
        <dbReference type="EMBL" id="KRG71408.1"/>
    </source>
</evidence>
<evidence type="ECO:0000256" key="10">
    <source>
        <dbReference type="PIRNR" id="PIRNR015761"/>
    </source>
</evidence>
<evidence type="ECO:0000256" key="3">
    <source>
        <dbReference type="ARBA" id="ARBA00022448"/>
    </source>
</evidence>